<keyword evidence="2" id="KW-0808">Transferase</keyword>
<dbReference type="SUPFAM" id="SSF53335">
    <property type="entry name" value="S-adenosyl-L-methionine-dependent methyltransferases"/>
    <property type="match status" value="1"/>
</dbReference>
<dbReference type="EMBL" id="QQXK01000014">
    <property type="protein sequence ID" value="RII42219.1"/>
    <property type="molecule type" value="Genomic_DNA"/>
</dbReference>
<dbReference type="Pfam" id="PF08242">
    <property type="entry name" value="Methyltransf_12"/>
    <property type="match status" value="1"/>
</dbReference>
<keyword evidence="2" id="KW-0489">Methyltransferase</keyword>
<gene>
    <name evidence="2" type="ORF">DWB68_08285</name>
</gene>
<dbReference type="InterPro" id="IPR029063">
    <property type="entry name" value="SAM-dependent_MTases_sf"/>
</dbReference>
<evidence type="ECO:0000259" key="1">
    <source>
        <dbReference type="Pfam" id="PF08242"/>
    </source>
</evidence>
<proteinExistence type="predicted"/>
<dbReference type="GO" id="GO:0008168">
    <property type="term" value="F:methyltransferase activity"/>
    <property type="evidence" value="ECO:0007669"/>
    <property type="project" value="UniProtKB-KW"/>
</dbReference>
<dbReference type="GO" id="GO:0032259">
    <property type="term" value="P:methylation"/>
    <property type="evidence" value="ECO:0007669"/>
    <property type="project" value="UniProtKB-KW"/>
</dbReference>
<reference evidence="2 3" key="1">
    <citation type="submission" date="2018-07" db="EMBL/GenBank/DDBJ databases">
        <title>Arthrobacter sp. nov., isolated from raw cow's milk with high bacterial count.</title>
        <authorList>
            <person name="Hahne J."/>
            <person name="Isele D."/>
            <person name="Lipski A."/>
        </authorList>
    </citation>
    <scope>NUCLEOTIDE SEQUENCE [LARGE SCALE GENOMIC DNA]</scope>
    <source>
        <strain evidence="2 3">JZ R-35</strain>
    </source>
</reference>
<accession>A0A399JD88</accession>
<organism evidence="2 3">
    <name type="scientific">Galactobacter valiniphilus</name>
    <dbReference type="NCBI Taxonomy" id="2676122"/>
    <lineage>
        <taxon>Bacteria</taxon>
        <taxon>Bacillati</taxon>
        <taxon>Actinomycetota</taxon>
        <taxon>Actinomycetes</taxon>
        <taxon>Micrococcales</taxon>
        <taxon>Micrococcaceae</taxon>
        <taxon>Galactobacter</taxon>
    </lineage>
</organism>
<dbReference type="Proteomes" id="UP000265419">
    <property type="component" value="Unassembled WGS sequence"/>
</dbReference>
<dbReference type="Gene3D" id="3.40.50.150">
    <property type="entry name" value="Vaccinia Virus protein VP39"/>
    <property type="match status" value="1"/>
</dbReference>
<dbReference type="RefSeq" id="WP_119424670.1">
    <property type="nucleotide sequence ID" value="NZ_QQXK01000014.1"/>
</dbReference>
<evidence type="ECO:0000313" key="2">
    <source>
        <dbReference type="EMBL" id="RII42219.1"/>
    </source>
</evidence>
<dbReference type="InterPro" id="IPR050723">
    <property type="entry name" value="CFA/CMAS"/>
</dbReference>
<dbReference type="PANTHER" id="PTHR43667">
    <property type="entry name" value="CYCLOPROPANE-FATTY-ACYL-PHOSPHOLIPID SYNTHASE"/>
    <property type="match status" value="1"/>
</dbReference>
<dbReference type="AlphaFoldDB" id="A0A399JD88"/>
<name>A0A399JD88_9MICC</name>
<comment type="caution">
    <text evidence="2">The sequence shown here is derived from an EMBL/GenBank/DDBJ whole genome shotgun (WGS) entry which is preliminary data.</text>
</comment>
<protein>
    <submittedName>
        <fullName evidence="2">Methyltransferase domain-containing protein</fullName>
    </submittedName>
</protein>
<dbReference type="CDD" id="cd02440">
    <property type="entry name" value="AdoMet_MTases"/>
    <property type="match status" value="1"/>
</dbReference>
<dbReference type="PANTHER" id="PTHR43667:SF2">
    <property type="entry name" value="FATTY ACID C-METHYL TRANSFERASE"/>
    <property type="match status" value="1"/>
</dbReference>
<evidence type="ECO:0000313" key="3">
    <source>
        <dbReference type="Proteomes" id="UP000265419"/>
    </source>
</evidence>
<keyword evidence="3" id="KW-1185">Reference proteome</keyword>
<sequence>MVELPPLYDDLTFLSPLSEQRAAGLVAHLAEARPGTLLDIGCGWGEFLLRAAEAAPGSRGLGVDLEPQRLEEARRRAASRGLGERVSFEARDGREITGSFDAVVCIGASHVWGLPVEAAQPLDYAAALTALRGLVRPGGRLIYGEAVWSAAPTPAATAALSGRDDEYLQLDALTALASTHGFTVESVEEASREEWDAFEAGFVRRLERWLEGHQGDHPDADDVRTQLGEQRERYLNGYRGVLGLAYFTLVAD</sequence>
<dbReference type="InterPro" id="IPR013217">
    <property type="entry name" value="Methyltransf_12"/>
</dbReference>
<feature type="domain" description="Methyltransferase type 12" evidence="1">
    <location>
        <begin position="38"/>
        <end position="141"/>
    </location>
</feature>